<protein>
    <submittedName>
        <fullName evidence="10">FAD-binding and (Fe-S)-binding domain-containing protein</fullName>
    </submittedName>
</protein>
<dbReference type="InterPro" id="IPR016169">
    <property type="entry name" value="FAD-bd_PCMH_sub2"/>
</dbReference>
<proteinExistence type="predicted"/>
<keyword evidence="4" id="KW-0274">FAD</keyword>
<name>A0AB38XMY0_9ACTO</name>
<dbReference type="Pfam" id="PF13183">
    <property type="entry name" value="Fer4_8"/>
    <property type="match status" value="1"/>
</dbReference>
<dbReference type="SUPFAM" id="SSF46548">
    <property type="entry name" value="alpha-helical ferredoxin"/>
    <property type="match status" value="1"/>
</dbReference>
<keyword evidence="2" id="KW-0285">Flavoprotein</keyword>
<dbReference type="GO" id="GO:0046872">
    <property type="term" value="F:metal ion binding"/>
    <property type="evidence" value="ECO:0007669"/>
    <property type="project" value="UniProtKB-KW"/>
</dbReference>
<dbReference type="Proteomes" id="UP001211044">
    <property type="component" value="Chromosome"/>
</dbReference>
<accession>A0AB38XMY0</accession>
<dbReference type="GO" id="GO:0051536">
    <property type="term" value="F:iron-sulfur cluster binding"/>
    <property type="evidence" value="ECO:0007669"/>
    <property type="project" value="UniProtKB-KW"/>
</dbReference>
<dbReference type="PROSITE" id="PS51387">
    <property type="entry name" value="FAD_PCMH"/>
    <property type="match status" value="1"/>
</dbReference>
<feature type="domain" description="FAD-binding PCMH-type" evidence="9">
    <location>
        <begin position="39"/>
        <end position="253"/>
    </location>
</feature>
<evidence type="ECO:0000256" key="6">
    <source>
        <dbReference type="ARBA" id="ARBA00023004"/>
    </source>
</evidence>
<dbReference type="InterPro" id="IPR016171">
    <property type="entry name" value="Vanillyl_alc_oxidase_C-sub2"/>
</dbReference>
<dbReference type="InterPro" id="IPR016166">
    <property type="entry name" value="FAD-bd_PCMH"/>
</dbReference>
<evidence type="ECO:0000256" key="5">
    <source>
        <dbReference type="ARBA" id="ARBA00023002"/>
    </source>
</evidence>
<dbReference type="AlphaFoldDB" id="A0AB38XMY0"/>
<dbReference type="PANTHER" id="PTHR11748:SF119">
    <property type="entry name" value="D-2-HYDROXYGLUTARATE DEHYDROGENASE"/>
    <property type="match status" value="1"/>
</dbReference>
<dbReference type="RefSeq" id="WP_271694498.1">
    <property type="nucleotide sequence ID" value="NZ_CP116394.1"/>
</dbReference>
<keyword evidence="5" id="KW-0560">Oxidoreductase</keyword>
<dbReference type="GO" id="GO:0008720">
    <property type="term" value="F:D-lactate dehydrogenase (NAD+) activity"/>
    <property type="evidence" value="ECO:0007669"/>
    <property type="project" value="TreeGrafter"/>
</dbReference>
<evidence type="ECO:0000256" key="7">
    <source>
        <dbReference type="ARBA" id="ARBA00023014"/>
    </source>
</evidence>
<dbReference type="InterPro" id="IPR017900">
    <property type="entry name" value="4Fe4S_Fe_S_CS"/>
</dbReference>
<dbReference type="GO" id="GO:1903457">
    <property type="term" value="P:lactate catabolic process"/>
    <property type="evidence" value="ECO:0007669"/>
    <property type="project" value="TreeGrafter"/>
</dbReference>
<dbReference type="PROSITE" id="PS00198">
    <property type="entry name" value="4FE4S_FER_1"/>
    <property type="match status" value="1"/>
</dbReference>
<dbReference type="InterPro" id="IPR004113">
    <property type="entry name" value="FAD-bd_oxidored_4_C"/>
</dbReference>
<dbReference type="PROSITE" id="PS51379">
    <property type="entry name" value="4FE4S_FER_2"/>
    <property type="match status" value="1"/>
</dbReference>
<keyword evidence="7" id="KW-0411">Iron-sulfur</keyword>
<reference evidence="10" key="1">
    <citation type="submission" date="2023-01" db="EMBL/GenBank/DDBJ databases">
        <title>Comparative Genomic Analysis of the Clinically-Derived Winkia Strain NY0527 Provides Evidence into the Taxonomic Reassignment of Winkia neuii and Characterizes Their Virulence Traits.</title>
        <authorList>
            <person name="Cai X."/>
            <person name="Peng Y."/>
            <person name="Li M."/>
            <person name="Qiu Y."/>
            <person name="Wang Y."/>
            <person name="Xu L."/>
            <person name="Hou Q."/>
        </authorList>
    </citation>
    <scope>NUCLEOTIDE SEQUENCE</scope>
    <source>
        <strain evidence="10">NY0527</strain>
    </source>
</reference>
<dbReference type="Pfam" id="PF02754">
    <property type="entry name" value="CCG"/>
    <property type="match status" value="1"/>
</dbReference>
<dbReference type="KEGG" id="wne:PIG85_08585"/>
<dbReference type="GO" id="GO:0071949">
    <property type="term" value="F:FAD binding"/>
    <property type="evidence" value="ECO:0007669"/>
    <property type="project" value="InterPro"/>
</dbReference>
<evidence type="ECO:0000256" key="2">
    <source>
        <dbReference type="ARBA" id="ARBA00022630"/>
    </source>
</evidence>
<gene>
    <name evidence="10" type="ORF">PIG85_08585</name>
</gene>
<dbReference type="SUPFAM" id="SSF55103">
    <property type="entry name" value="FAD-linked oxidases, C-terminal domain"/>
    <property type="match status" value="1"/>
</dbReference>
<dbReference type="Pfam" id="PF02913">
    <property type="entry name" value="FAD-oxidase_C"/>
    <property type="match status" value="1"/>
</dbReference>
<evidence type="ECO:0000256" key="3">
    <source>
        <dbReference type="ARBA" id="ARBA00022723"/>
    </source>
</evidence>
<dbReference type="Gene3D" id="3.30.70.2740">
    <property type="match status" value="1"/>
</dbReference>
<dbReference type="Gene3D" id="3.30.465.10">
    <property type="match status" value="1"/>
</dbReference>
<evidence type="ECO:0000259" key="9">
    <source>
        <dbReference type="PROSITE" id="PS51387"/>
    </source>
</evidence>
<organism evidence="10 11">
    <name type="scientific">Winkia neuii subsp. anitrata</name>
    <dbReference type="NCBI Taxonomy" id="29318"/>
    <lineage>
        <taxon>Bacteria</taxon>
        <taxon>Bacillati</taxon>
        <taxon>Actinomycetota</taxon>
        <taxon>Actinomycetes</taxon>
        <taxon>Actinomycetales</taxon>
        <taxon>Actinomycetaceae</taxon>
        <taxon>Winkia</taxon>
    </lineage>
</organism>
<evidence type="ECO:0000256" key="4">
    <source>
        <dbReference type="ARBA" id="ARBA00022827"/>
    </source>
</evidence>
<dbReference type="SUPFAM" id="SSF56176">
    <property type="entry name" value="FAD-binding/transporter-associated domain-like"/>
    <property type="match status" value="1"/>
</dbReference>
<dbReference type="InterPro" id="IPR036318">
    <property type="entry name" value="FAD-bd_PCMH-like_sf"/>
</dbReference>
<dbReference type="Pfam" id="PF01565">
    <property type="entry name" value="FAD_binding_4"/>
    <property type="match status" value="1"/>
</dbReference>
<dbReference type="InterPro" id="IPR016164">
    <property type="entry name" value="FAD-linked_Oxase-like_C"/>
</dbReference>
<feature type="domain" description="4Fe-4S ferredoxin-type" evidence="8">
    <location>
        <begin position="594"/>
        <end position="625"/>
    </location>
</feature>
<dbReference type="InterPro" id="IPR017896">
    <property type="entry name" value="4Fe4S_Fe-S-bd"/>
</dbReference>
<dbReference type="InterPro" id="IPR004017">
    <property type="entry name" value="Cys_rich_dom"/>
</dbReference>
<sequence length="962" mass="102795">MGSSGTAQAMAQHLPVQMRSQLDTSRLTRGMYSTDAGIYRVIPAAVYFPRNKQEAIAGIKAALKAKLPLTSRGAGTSCAGNAIGPGVVIDFNKHMNQVLDIDPQRCTARVQPGCVEATLQARAAQYGLRFGPDPSSQNRCTIGGMVGNNACGPHATAWGRTAVNIVSLECVDGVGNIFTARNDSLAPREDLQALIDQNLATIRKEFGKFSRQVSGYQLDMALPESGRNLAGFLAGSEGTLVTVLEIEVKLVPIPASPVLMALGYADMIEAARDVPTVLAFRPLSVEGLDRNLVEVVKQNRGQVPALPKGGGWLMCEVSAADEPQSLALAKKIAGAAHTDQVAIYPPGEDAAALWRIRADGAGLGGRTPIVRDEHGNVTGGEQAWAGFEDAAVPPQKLADYLEDFTTCMNRRGINGLLYGHFGDGCVHVRLDFPLTEPQGVARTRAFLEEAADIVARHGGSISGEHGDGRARSELLSRMYSPSALALFSQVKGIFDPDGLLNPGVLVDPEPIDAHLRRPAAKAFPARGGYAFGADHGDFTTAVHRCTGIGKCRAQSKGVFMCPSYAATGNEKDSTRGRARILEEAANGNLIESFASPEVLEVLDLCLACKACSADCPAGVDMAKYRSEAYYRIYRGRLRPPSHYLLGALPRWVGLATRLPRLAKVINAAMATPLRKIAFKVAGLDTRRQAPRLVSERFSKWAKRVGIEQALAGARPQDKYVALWADSFSETLDSVGAKATVKVLHEAGYKVLLAPPSCCGLTWITTGQLPAAKKRLRQLLENLAPLAAAGIPIVGVEPSCSAVLRDDLPELLPQDRRAHLVAKNVYTLAELLSAPAPVGPTNWKVPDLRGLKVVAQPHCHHYSVMGWQRDRQLLRRAGAQVIEVSGCCGLAGNFGMEKGHYDVSVKVAENDLLPSLRANPDAVLLADGFSCRTQALQLAGRKGIHLATLLANGSTHPETTALN</sequence>
<dbReference type="InterPro" id="IPR006094">
    <property type="entry name" value="Oxid_FAD_bind_N"/>
</dbReference>
<evidence type="ECO:0000256" key="1">
    <source>
        <dbReference type="ARBA" id="ARBA00001974"/>
    </source>
</evidence>
<keyword evidence="3" id="KW-0479">Metal-binding</keyword>
<dbReference type="GO" id="GO:0004458">
    <property type="term" value="F:D-lactate dehydrogenase (cytochrome) activity"/>
    <property type="evidence" value="ECO:0007669"/>
    <property type="project" value="TreeGrafter"/>
</dbReference>
<dbReference type="EMBL" id="CP116394">
    <property type="protein sequence ID" value="WCE45693.1"/>
    <property type="molecule type" value="Genomic_DNA"/>
</dbReference>
<keyword evidence="6" id="KW-0408">Iron</keyword>
<evidence type="ECO:0000313" key="11">
    <source>
        <dbReference type="Proteomes" id="UP001211044"/>
    </source>
</evidence>
<dbReference type="PANTHER" id="PTHR11748">
    <property type="entry name" value="D-LACTATE DEHYDROGENASE"/>
    <property type="match status" value="1"/>
</dbReference>
<evidence type="ECO:0000313" key="10">
    <source>
        <dbReference type="EMBL" id="WCE45693.1"/>
    </source>
</evidence>
<evidence type="ECO:0000259" key="8">
    <source>
        <dbReference type="PROSITE" id="PS51379"/>
    </source>
</evidence>
<comment type="cofactor">
    <cofactor evidence="1">
        <name>FAD</name>
        <dbReference type="ChEBI" id="CHEBI:57692"/>
    </cofactor>
</comment>
<dbReference type="Gene3D" id="1.10.45.10">
    <property type="entry name" value="Vanillyl-alcohol Oxidase, Chain A, domain 4"/>
    <property type="match status" value="1"/>
</dbReference>